<dbReference type="Proteomes" id="UP001642540">
    <property type="component" value="Unassembled WGS sequence"/>
</dbReference>
<comment type="caution">
    <text evidence="1">The sequence shown here is derived from an EMBL/GenBank/DDBJ whole genome shotgun (WGS) entry which is preliminary data.</text>
</comment>
<sequence>MALLCVHKVQVQGEDALYPDFSCHPGYNPRYGRLHPDDIGKDGWYGNLESINDFACKNTECPKFCIIQYVRIADRSGKLDSEDRIAEELEKYFDLNENDSAKKIANKIVSDCGEIGLLVKAVRTLIENPVTRLVCVSEDKWIS</sequence>
<accession>A0ABP1RX18</accession>
<dbReference type="EMBL" id="CAXLJM020000119">
    <property type="protein sequence ID" value="CAL8137673.1"/>
    <property type="molecule type" value="Genomic_DNA"/>
</dbReference>
<proteinExistence type="predicted"/>
<name>A0ABP1RX18_9HEXA</name>
<organism evidence="1 2">
    <name type="scientific">Orchesella dallaii</name>
    <dbReference type="NCBI Taxonomy" id="48710"/>
    <lineage>
        <taxon>Eukaryota</taxon>
        <taxon>Metazoa</taxon>
        <taxon>Ecdysozoa</taxon>
        <taxon>Arthropoda</taxon>
        <taxon>Hexapoda</taxon>
        <taxon>Collembola</taxon>
        <taxon>Entomobryomorpha</taxon>
        <taxon>Entomobryoidea</taxon>
        <taxon>Orchesellidae</taxon>
        <taxon>Orchesellinae</taxon>
        <taxon>Orchesella</taxon>
    </lineage>
</organism>
<keyword evidence="2" id="KW-1185">Reference proteome</keyword>
<protein>
    <submittedName>
        <fullName evidence="1">Uncharacterized protein</fullName>
    </submittedName>
</protein>
<gene>
    <name evidence="1" type="ORF">ODALV1_LOCUS27025</name>
</gene>
<reference evidence="1 2" key="1">
    <citation type="submission" date="2024-08" db="EMBL/GenBank/DDBJ databases">
        <authorList>
            <person name="Cucini C."/>
            <person name="Frati F."/>
        </authorList>
    </citation>
    <scope>NUCLEOTIDE SEQUENCE [LARGE SCALE GENOMIC DNA]</scope>
</reference>
<evidence type="ECO:0000313" key="1">
    <source>
        <dbReference type="EMBL" id="CAL8137673.1"/>
    </source>
</evidence>
<evidence type="ECO:0000313" key="2">
    <source>
        <dbReference type="Proteomes" id="UP001642540"/>
    </source>
</evidence>